<proteinExistence type="predicted"/>
<reference evidence="1 2" key="1">
    <citation type="journal article" date="2014" name="Mol. Biol. Evol.">
        <title>Massive expansion of Ubiquitination-related gene families within the Chlamydiae.</title>
        <authorList>
            <person name="Domman D."/>
            <person name="Collingro A."/>
            <person name="Lagkouvardos I."/>
            <person name="Gehre L."/>
            <person name="Weinmaier T."/>
            <person name="Rattei T."/>
            <person name="Subtil A."/>
            <person name="Horn M."/>
        </authorList>
    </citation>
    <scope>NUCLEOTIDE SEQUENCE [LARGE SCALE GENOMIC DNA]</scope>
    <source>
        <strain evidence="1 2">EI2</strain>
    </source>
</reference>
<name>A0A0C1JJS5_9BACT</name>
<sequence length="48" mass="5379">MKGNEISLCVSFVYSLKVKNLINIKKSSKGKLASLFSQVDLFKTKTKN</sequence>
<dbReference type="EMBL" id="JSAN01000133">
    <property type="protein sequence ID" value="KIC70856.1"/>
    <property type="molecule type" value="Genomic_DNA"/>
</dbReference>
<dbReference type="PATRIC" id="fig|362787.3.peg.1923"/>
<evidence type="ECO:0000313" key="1">
    <source>
        <dbReference type="EMBL" id="KIC70856.1"/>
    </source>
</evidence>
<comment type="caution">
    <text evidence="1">The sequence shown here is derived from an EMBL/GenBank/DDBJ whole genome shotgun (WGS) entry which is preliminary data.</text>
</comment>
<organism evidence="1 2">
    <name type="scientific">Candidatus Protochlamydia amoebophila</name>
    <dbReference type="NCBI Taxonomy" id="362787"/>
    <lineage>
        <taxon>Bacteria</taxon>
        <taxon>Pseudomonadati</taxon>
        <taxon>Chlamydiota</taxon>
        <taxon>Chlamydiia</taxon>
        <taxon>Parachlamydiales</taxon>
        <taxon>Parachlamydiaceae</taxon>
        <taxon>Candidatus Protochlamydia</taxon>
    </lineage>
</organism>
<dbReference type="AlphaFoldDB" id="A0A0C1JJS5"/>
<evidence type="ECO:0000313" key="2">
    <source>
        <dbReference type="Proteomes" id="UP000031465"/>
    </source>
</evidence>
<dbReference type="Proteomes" id="UP000031465">
    <property type="component" value="Unassembled WGS sequence"/>
</dbReference>
<protein>
    <submittedName>
        <fullName evidence="1">Uncharacterized protein</fullName>
    </submittedName>
</protein>
<accession>A0A0C1JJS5</accession>
<gene>
    <name evidence="1" type="ORF">DB44_FL00160</name>
</gene>